<dbReference type="Proteomes" id="UP000266841">
    <property type="component" value="Unassembled WGS sequence"/>
</dbReference>
<protein>
    <submittedName>
        <fullName evidence="1">Uncharacterized protein</fullName>
    </submittedName>
</protein>
<accession>K0TL32</accession>
<keyword evidence="2" id="KW-1185">Reference proteome</keyword>
<evidence type="ECO:0000313" key="2">
    <source>
        <dbReference type="Proteomes" id="UP000266841"/>
    </source>
</evidence>
<dbReference type="eggNOG" id="ENOG502QY91">
    <property type="taxonomic scope" value="Eukaryota"/>
</dbReference>
<sequence length="537" mass="60486">RGVSEAYRAAIGREEDRLAIHADVGRFGTDDPATWSIDDRCRFLELKFIDMLGSSIPKIYAVYRKLTLLEAPQRLLGGTSVGWPPVRVRICRSDDAAAGVNTCIVKEPGRRRMAVNTRDKRVLLVAAVVVAILRLRLTAVEHDAAQAVGTHTLDHALHGRSLEDNHILVHTNSTYRITHHDPDFNPSTNYTRGDVYDESYCSTDGSLDQLARNMLNFSSPVGSPSYTKFKRVLDARKEFHLNMPARFGIFNSNMNLIARMLRGYGMSQSTVPSTNPDDFLLVENFLTNSACPLSDGKCSGQPRIFIQTEQYTRANRFNNHPRHCTLAPNCIVLDFSEMNLQWARKDHGDINMIDSFVLMPVMHQAPISRLFEYEPKVPKPLKDRSVDMAFHGFMSNRRNVLREGAAKYPNRTSVIGTTHDTRKITDTYKEAKVCLLVHTYASISGGEYHRLSEIAPFGCVPVMEHFSDNFGIDVYERCAGARFAIWTSVVDTAEAVLKEIDSGLYSETMPMIVDWWRAGILWEDLLVSHFGSPPARL</sequence>
<evidence type="ECO:0000313" key="1">
    <source>
        <dbReference type="EMBL" id="EJK71507.1"/>
    </source>
</evidence>
<dbReference type="OrthoDB" id="43623at2759"/>
<name>K0TL32_THAOC</name>
<reference evidence="1 2" key="1">
    <citation type="journal article" date="2012" name="Genome Biol.">
        <title>Genome and low-iron response of an oceanic diatom adapted to chronic iron limitation.</title>
        <authorList>
            <person name="Lommer M."/>
            <person name="Specht M."/>
            <person name="Roy A.S."/>
            <person name="Kraemer L."/>
            <person name="Andreson R."/>
            <person name="Gutowska M.A."/>
            <person name="Wolf J."/>
            <person name="Bergner S.V."/>
            <person name="Schilhabel M.B."/>
            <person name="Klostermeier U.C."/>
            <person name="Beiko R.G."/>
            <person name="Rosenstiel P."/>
            <person name="Hippler M."/>
            <person name="Laroche J."/>
        </authorList>
    </citation>
    <scope>NUCLEOTIDE SEQUENCE [LARGE SCALE GENOMIC DNA]</scope>
    <source>
        <strain evidence="1 2">CCMP1005</strain>
    </source>
</reference>
<comment type="caution">
    <text evidence="1">The sequence shown here is derived from an EMBL/GenBank/DDBJ whole genome shotgun (WGS) entry which is preliminary data.</text>
</comment>
<dbReference type="EMBL" id="AGNL01007150">
    <property type="protein sequence ID" value="EJK71507.1"/>
    <property type="molecule type" value="Genomic_DNA"/>
</dbReference>
<dbReference type="AlphaFoldDB" id="K0TL32"/>
<proteinExistence type="predicted"/>
<feature type="non-terminal residue" evidence="1">
    <location>
        <position position="1"/>
    </location>
</feature>
<organism evidence="1 2">
    <name type="scientific">Thalassiosira oceanica</name>
    <name type="common">Marine diatom</name>
    <dbReference type="NCBI Taxonomy" id="159749"/>
    <lineage>
        <taxon>Eukaryota</taxon>
        <taxon>Sar</taxon>
        <taxon>Stramenopiles</taxon>
        <taxon>Ochrophyta</taxon>
        <taxon>Bacillariophyta</taxon>
        <taxon>Coscinodiscophyceae</taxon>
        <taxon>Thalassiosirophycidae</taxon>
        <taxon>Thalassiosirales</taxon>
        <taxon>Thalassiosiraceae</taxon>
        <taxon>Thalassiosira</taxon>
    </lineage>
</organism>
<gene>
    <name evidence="1" type="ORF">THAOC_07045</name>
</gene>